<name>A0ABD3MUR5_9STRA</name>
<dbReference type="InterPro" id="IPR000387">
    <property type="entry name" value="Tyr_Pase_dom"/>
</dbReference>
<dbReference type="Gene3D" id="3.90.190.10">
    <property type="entry name" value="Protein tyrosine phosphatase superfamily"/>
    <property type="match status" value="1"/>
</dbReference>
<keyword evidence="4" id="KW-0904">Protein phosphatase</keyword>
<evidence type="ECO:0000313" key="9">
    <source>
        <dbReference type="Proteomes" id="UP001530400"/>
    </source>
</evidence>
<dbReference type="CDD" id="cd14498">
    <property type="entry name" value="DSP"/>
    <property type="match status" value="1"/>
</dbReference>
<evidence type="ECO:0000256" key="3">
    <source>
        <dbReference type="ARBA" id="ARBA00022801"/>
    </source>
</evidence>
<dbReference type="PANTHER" id="PTHR10159:SF521">
    <property type="entry name" value="LEUCINE RICH REPEAT AND PHOSPHATASE DOMAIN CONTAINING PROTEIN"/>
    <property type="match status" value="1"/>
</dbReference>
<keyword evidence="9" id="KW-1185">Reference proteome</keyword>
<comment type="caution">
    <text evidence="8">The sequence shown here is derived from an EMBL/GenBank/DDBJ whole genome shotgun (WGS) entry which is preliminary data.</text>
</comment>
<sequence>MSLIYTHPTSRNNLYLGGKDDAKSLPKLQQRNVCRILNVTPSKEAGITAGVPNYFEGKAGPGGYMVQYKRIPVYDASTSDMLTHADEIVNYISNGLHHGSVLVHCQRGVSRSATAVAMFLIRKANMTFQQSFSLCKRRRPVVDPIPAFVDQLKKYEKECREWGYLTAVDEVDAKDKFIPSSGVKRQVDDETDASDQNETKKKSKIAASPAMPANPKPISIGPSAKPSIGSSIGPSKPPDSDASNDKKEPQTSDVSQKKGRMIGPARPPN</sequence>
<proteinExistence type="inferred from homology"/>
<dbReference type="SUPFAM" id="SSF52799">
    <property type="entry name" value="(Phosphotyrosine protein) phosphatases II"/>
    <property type="match status" value="1"/>
</dbReference>
<evidence type="ECO:0000259" key="7">
    <source>
        <dbReference type="PROSITE" id="PS50056"/>
    </source>
</evidence>
<evidence type="ECO:0000313" key="8">
    <source>
        <dbReference type="EMBL" id="KAL3767673.1"/>
    </source>
</evidence>
<dbReference type="Proteomes" id="UP001530400">
    <property type="component" value="Unassembled WGS sequence"/>
</dbReference>
<evidence type="ECO:0000256" key="2">
    <source>
        <dbReference type="ARBA" id="ARBA00013064"/>
    </source>
</evidence>
<evidence type="ECO:0000256" key="1">
    <source>
        <dbReference type="ARBA" id="ARBA00008601"/>
    </source>
</evidence>
<dbReference type="SMART" id="SM00195">
    <property type="entry name" value="DSPc"/>
    <property type="match status" value="1"/>
</dbReference>
<gene>
    <name evidence="8" type="ORF">ACHAWO_004375</name>
</gene>
<dbReference type="PROSITE" id="PS00383">
    <property type="entry name" value="TYR_PHOSPHATASE_1"/>
    <property type="match status" value="1"/>
</dbReference>
<protein>
    <recommendedName>
        <fullName evidence="2">protein-tyrosine-phosphatase</fullName>
        <ecNumber evidence="2">3.1.3.48</ecNumber>
    </recommendedName>
</protein>
<keyword evidence="3" id="KW-0378">Hydrolase</keyword>
<evidence type="ECO:0000259" key="6">
    <source>
        <dbReference type="PROSITE" id="PS50054"/>
    </source>
</evidence>
<organism evidence="8 9">
    <name type="scientific">Cyclotella atomus</name>
    <dbReference type="NCBI Taxonomy" id="382360"/>
    <lineage>
        <taxon>Eukaryota</taxon>
        <taxon>Sar</taxon>
        <taxon>Stramenopiles</taxon>
        <taxon>Ochrophyta</taxon>
        <taxon>Bacillariophyta</taxon>
        <taxon>Coscinodiscophyceae</taxon>
        <taxon>Thalassiosirophycidae</taxon>
        <taxon>Stephanodiscales</taxon>
        <taxon>Stephanodiscaceae</taxon>
        <taxon>Cyclotella</taxon>
    </lineage>
</organism>
<feature type="compositionally biased region" description="Low complexity" evidence="5">
    <location>
        <begin position="216"/>
        <end position="234"/>
    </location>
</feature>
<dbReference type="PROSITE" id="PS50054">
    <property type="entry name" value="TYR_PHOSPHATASE_DUAL"/>
    <property type="match status" value="1"/>
</dbReference>
<feature type="domain" description="Tyrosine-protein phosphatase" evidence="6">
    <location>
        <begin position="4"/>
        <end position="161"/>
    </location>
</feature>
<feature type="region of interest" description="Disordered" evidence="5">
    <location>
        <begin position="182"/>
        <end position="269"/>
    </location>
</feature>
<dbReference type="PANTHER" id="PTHR10159">
    <property type="entry name" value="DUAL SPECIFICITY PROTEIN PHOSPHATASE"/>
    <property type="match status" value="1"/>
</dbReference>
<accession>A0ABD3MUR5</accession>
<dbReference type="InterPro" id="IPR016130">
    <property type="entry name" value="Tyr_Pase_AS"/>
</dbReference>
<dbReference type="PROSITE" id="PS50056">
    <property type="entry name" value="TYR_PHOSPHATASE_2"/>
    <property type="match status" value="1"/>
</dbReference>
<dbReference type="Pfam" id="PF00782">
    <property type="entry name" value="DSPc"/>
    <property type="match status" value="1"/>
</dbReference>
<dbReference type="InterPro" id="IPR029021">
    <property type="entry name" value="Prot-tyrosine_phosphatase-like"/>
</dbReference>
<reference evidence="8 9" key="1">
    <citation type="submission" date="2024-10" db="EMBL/GenBank/DDBJ databases">
        <title>Updated reference genomes for cyclostephanoid diatoms.</title>
        <authorList>
            <person name="Roberts W.R."/>
            <person name="Alverson A.J."/>
        </authorList>
    </citation>
    <scope>NUCLEOTIDE SEQUENCE [LARGE SCALE GENOMIC DNA]</scope>
    <source>
        <strain evidence="8 9">AJA010-31</strain>
    </source>
</reference>
<dbReference type="EC" id="3.1.3.48" evidence="2"/>
<dbReference type="InterPro" id="IPR000340">
    <property type="entry name" value="Dual-sp_phosphatase_cat-dom"/>
</dbReference>
<evidence type="ECO:0000256" key="4">
    <source>
        <dbReference type="ARBA" id="ARBA00022912"/>
    </source>
</evidence>
<dbReference type="EMBL" id="JALLPJ020001360">
    <property type="protein sequence ID" value="KAL3767673.1"/>
    <property type="molecule type" value="Genomic_DNA"/>
</dbReference>
<comment type="similarity">
    <text evidence="1">Belongs to the protein-tyrosine phosphatase family. Non-receptor class dual specificity subfamily.</text>
</comment>
<evidence type="ECO:0000256" key="5">
    <source>
        <dbReference type="SAM" id="MobiDB-lite"/>
    </source>
</evidence>
<dbReference type="AlphaFoldDB" id="A0ABD3MUR5"/>
<dbReference type="InterPro" id="IPR020422">
    <property type="entry name" value="TYR_PHOSPHATASE_DUAL_dom"/>
</dbReference>
<dbReference type="GO" id="GO:0004725">
    <property type="term" value="F:protein tyrosine phosphatase activity"/>
    <property type="evidence" value="ECO:0007669"/>
    <property type="project" value="UniProtKB-EC"/>
</dbReference>
<feature type="domain" description="Tyrosine specific protein phosphatases" evidence="7">
    <location>
        <begin position="79"/>
        <end position="140"/>
    </location>
</feature>